<protein>
    <submittedName>
        <fullName evidence="1">Uncharacterized protein</fullName>
    </submittedName>
</protein>
<gene>
    <name evidence="1" type="ORF">CspeluHIS016_0114050</name>
</gene>
<keyword evidence="2" id="KW-1185">Reference proteome</keyword>
<evidence type="ECO:0000313" key="2">
    <source>
        <dbReference type="Proteomes" id="UP001222932"/>
    </source>
</evidence>
<dbReference type="AlphaFoldDB" id="A0AAD3YAK7"/>
<proteinExistence type="predicted"/>
<reference evidence="1" key="2">
    <citation type="submission" date="2023-06" db="EMBL/GenBank/DDBJ databases">
        <authorList>
            <person name="Kobayashi Y."/>
            <person name="Kayamori A."/>
            <person name="Aoki K."/>
            <person name="Shiwa Y."/>
            <person name="Fujita N."/>
            <person name="Sugita T."/>
            <person name="Iwasaki W."/>
            <person name="Tanaka N."/>
            <person name="Takashima M."/>
        </authorList>
    </citation>
    <scope>NUCLEOTIDE SEQUENCE</scope>
    <source>
        <strain evidence="1">HIS016</strain>
    </source>
</reference>
<dbReference type="EMBL" id="BTCM01000001">
    <property type="protein sequence ID" value="GMK54819.1"/>
    <property type="molecule type" value="Genomic_DNA"/>
</dbReference>
<organism evidence="1 2">
    <name type="scientific">Cutaneotrichosporon spelunceum</name>
    <dbReference type="NCBI Taxonomy" id="1672016"/>
    <lineage>
        <taxon>Eukaryota</taxon>
        <taxon>Fungi</taxon>
        <taxon>Dikarya</taxon>
        <taxon>Basidiomycota</taxon>
        <taxon>Agaricomycotina</taxon>
        <taxon>Tremellomycetes</taxon>
        <taxon>Trichosporonales</taxon>
        <taxon>Trichosporonaceae</taxon>
        <taxon>Cutaneotrichosporon</taxon>
    </lineage>
</organism>
<name>A0AAD3YAK7_9TREE</name>
<dbReference type="Proteomes" id="UP001222932">
    <property type="component" value="Unassembled WGS sequence"/>
</dbReference>
<evidence type="ECO:0000313" key="1">
    <source>
        <dbReference type="EMBL" id="GMK54819.1"/>
    </source>
</evidence>
<reference evidence="1" key="1">
    <citation type="journal article" date="2023" name="BMC Genomics">
        <title>Chromosome-level genome assemblies of Cutaneotrichosporon spp. (Trichosporonales, Basidiomycota) reveal imbalanced evolution between nucleotide sequences and chromosome synteny.</title>
        <authorList>
            <person name="Kobayashi Y."/>
            <person name="Kayamori A."/>
            <person name="Aoki K."/>
            <person name="Shiwa Y."/>
            <person name="Matsutani M."/>
            <person name="Fujita N."/>
            <person name="Sugita T."/>
            <person name="Iwasaki W."/>
            <person name="Tanaka N."/>
            <person name="Takashima M."/>
        </authorList>
    </citation>
    <scope>NUCLEOTIDE SEQUENCE</scope>
    <source>
        <strain evidence="1">HIS016</strain>
    </source>
</reference>
<sequence length="115" mass="12354">MLSLGSNNVEGCNGVPYPTTAGAKADIGPGYNGTLPSGSSACYSSPNALGSLCCEQIRGQAYECQRLANPEMCAQRCDCTTSQRHRSAHRPRRALYLIVKNGYPLSRYDDGSIDF</sequence>
<comment type="caution">
    <text evidence="1">The sequence shown here is derived from an EMBL/GenBank/DDBJ whole genome shotgun (WGS) entry which is preliminary data.</text>
</comment>
<accession>A0AAD3YAK7</accession>